<feature type="transmembrane region" description="Helical" evidence="2">
    <location>
        <begin position="154"/>
        <end position="175"/>
    </location>
</feature>
<evidence type="ECO:0008006" key="5">
    <source>
        <dbReference type="Google" id="ProtNLM"/>
    </source>
</evidence>
<dbReference type="Proteomes" id="UP000007797">
    <property type="component" value="Unassembled WGS sequence"/>
</dbReference>
<name>F4QAP6_CACFS</name>
<feature type="transmembrane region" description="Helical" evidence="2">
    <location>
        <begin position="125"/>
        <end position="148"/>
    </location>
</feature>
<dbReference type="KEGG" id="dfa:DFA_10608"/>
<feature type="compositionally biased region" description="Polar residues" evidence="1">
    <location>
        <begin position="18"/>
        <end position="27"/>
    </location>
</feature>
<feature type="compositionally biased region" description="Acidic residues" evidence="1">
    <location>
        <begin position="1"/>
        <end position="14"/>
    </location>
</feature>
<evidence type="ECO:0000256" key="2">
    <source>
        <dbReference type="SAM" id="Phobius"/>
    </source>
</evidence>
<keyword evidence="2" id="KW-1133">Transmembrane helix</keyword>
<dbReference type="AlphaFoldDB" id="F4QAP6"/>
<accession>F4QAP6</accession>
<dbReference type="RefSeq" id="XP_004354512.1">
    <property type="nucleotide sequence ID" value="XM_004354460.1"/>
</dbReference>
<protein>
    <recommendedName>
        <fullName evidence="5">Transmembrane protein</fullName>
    </recommendedName>
</protein>
<evidence type="ECO:0000256" key="1">
    <source>
        <dbReference type="SAM" id="MobiDB-lite"/>
    </source>
</evidence>
<feature type="transmembrane region" description="Helical" evidence="2">
    <location>
        <begin position="96"/>
        <end position="113"/>
    </location>
</feature>
<proteinExistence type="predicted"/>
<sequence>MGVQIDEEIYDQQDDQQNKNISQSESSPLIAPPTSASSIPIDVPVNVNSPNVQYVLPARPVPVIKKSNICLMISLIILNLILQNGLGIIIFNYSPIKYLFIAPIVLGVLALLSRSKAIHIASFSLSVILFFASAFWACVLTFIISYYSPLRYSFASSISSIVYLLITSVCMRYHARYIKYLSAQQKNGESTCLFKKSAICSVATNNNNNVRQPTTIAPSINPTFVYKQNGSVVPNNNNNNVFYPQLQPMNSFGGAYPPQQQYFVPFNNPFPQQMQQQQSQQQQQQQQQQYYPIPYYYSIPQQQQQQQPPQQPKQ</sequence>
<keyword evidence="4" id="KW-1185">Reference proteome</keyword>
<keyword evidence="2" id="KW-0472">Membrane</keyword>
<keyword evidence="2" id="KW-0812">Transmembrane</keyword>
<organism evidence="3 4">
    <name type="scientific">Cavenderia fasciculata</name>
    <name type="common">Slime mold</name>
    <name type="synonym">Dictyostelium fasciculatum</name>
    <dbReference type="NCBI Taxonomy" id="261658"/>
    <lineage>
        <taxon>Eukaryota</taxon>
        <taxon>Amoebozoa</taxon>
        <taxon>Evosea</taxon>
        <taxon>Eumycetozoa</taxon>
        <taxon>Dictyostelia</taxon>
        <taxon>Acytosteliales</taxon>
        <taxon>Cavenderiaceae</taxon>
        <taxon>Cavenderia</taxon>
    </lineage>
</organism>
<reference evidence="4" key="1">
    <citation type="journal article" date="2011" name="Genome Res.">
        <title>Phylogeny-wide analysis of social amoeba genomes highlights ancient origins for complex intercellular communication.</title>
        <authorList>
            <person name="Heidel A.J."/>
            <person name="Lawal H.M."/>
            <person name="Felder M."/>
            <person name="Schilde C."/>
            <person name="Helps N.R."/>
            <person name="Tunggal B."/>
            <person name="Rivero F."/>
            <person name="John U."/>
            <person name="Schleicher M."/>
            <person name="Eichinger L."/>
            <person name="Platzer M."/>
            <person name="Noegel A.A."/>
            <person name="Schaap P."/>
            <person name="Gloeckner G."/>
        </authorList>
    </citation>
    <scope>NUCLEOTIDE SEQUENCE [LARGE SCALE GENOMIC DNA]</scope>
    <source>
        <strain evidence="4">SH3</strain>
    </source>
</reference>
<dbReference type="GeneID" id="14867061"/>
<dbReference type="EMBL" id="GL883026">
    <property type="protein sequence ID" value="EGG15765.1"/>
    <property type="molecule type" value="Genomic_DNA"/>
</dbReference>
<dbReference type="OMA" id="ASAFWAC"/>
<feature type="transmembrane region" description="Helical" evidence="2">
    <location>
        <begin position="69"/>
        <end position="90"/>
    </location>
</feature>
<gene>
    <name evidence="3" type="ORF">DFA_10608</name>
</gene>
<feature type="region of interest" description="Disordered" evidence="1">
    <location>
        <begin position="1"/>
        <end position="32"/>
    </location>
</feature>
<evidence type="ECO:0000313" key="3">
    <source>
        <dbReference type="EMBL" id="EGG15765.1"/>
    </source>
</evidence>
<evidence type="ECO:0000313" key="4">
    <source>
        <dbReference type="Proteomes" id="UP000007797"/>
    </source>
</evidence>
<feature type="region of interest" description="Disordered" evidence="1">
    <location>
        <begin position="267"/>
        <end position="288"/>
    </location>
</feature>